<reference evidence="3" key="1">
    <citation type="journal article" date="2019" name="Int. J. Syst. Evol. Microbiol.">
        <title>The Global Catalogue of Microorganisms (GCM) 10K type strain sequencing project: providing services to taxonomists for standard genome sequencing and annotation.</title>
        <authorList>
            <consortium name="The Broad Institute Genomics Platform"/>
            <consortium name="The Broad Institute Genome Sequencing Center for Infectious Disease"/>
            <person name="Wu L."/>
            <person name="Ma J."/>
        </authorList>
    </citation>
    <scope>NUCLEOTIDE SEQUENCE [LARGE SCALE GENOMIC DNA]</scope>
    <source>
        <strain evidence="3">JCM 3399</strain>
    </source>
</reference>
<comment type="similarity">
    <text evidence="1">Belongs to the cytochrome P450 family.</text>
</comment>
<organism evidence="2 3">
    <name type="scientific">Streptomyces albospinus</name>
    <dbReference type="NCBI Taxonomy" id="285515"/>
    <lineage>
        <taxon>Bacteria</taxon>
        <taxon>Bacillati</taxon>
        <taxon>Actinomycetota</taxon>
        <taxon>Actinomycetes</taxon>
        <taxon>Kitasatosporales</taxon>
        <taxon>Streptomycetaceae</taxon>
        <taxon>Streptomyces</taxon>
    </lineage>
</organism>
<protein>
    <submittedName>
        <fullName evidence="2">Cytochrome P450</fullName>
    </submittedName>
</protein>
<dbReference type="CDD" id="cd11029">
    <property type="entry name" value="CYP107-like"/>
    <property type="match status" value="1"/>
</dbReference>
<dbReference type="PANTHER" id="PTHR46696">
    <property type="entry name" value="P450, PUTATIVE (EUROFUNG)-RELATED"/>
    <property type="match status" value="1"/>
</dbReference>
<name>A0ABQ2V9R1_9ACTN</name>
<dbReference type="Proteomes" id="UP000654471">
    <property type="component" value="Unassembled WGS sequence"/>
</dbReference>
<dbReference type="InterPro" id="IPR001128">
    <property type="entry name" value="Cyt_P450"/>
</dbReference>
<dbReference type="PANTHER" id="PTHR46696:SF1">
    <property type="entry name" value="CYTOCHROME P450 YJIB-RELATED"/>
    <property type="match status" value="1"/>
</dbReference>
<dbReference type="InterPro" id="IPR002397">
    <property type="entry name" value="Cyt_P450_B"/>
</dbReference>
<evidence type="ECO:0000313" key="2">
    <source>
        <dbReference type="EMBL" id="GGU72988.1"/>
    </source>
</evidence>
<evidence type="ECO:0000313" key="3">
    <source>
        <dbReference type="Proteomes" id="UP000654471"/>
    </source>
</evidence>
<accession>A0ABQ2V9R1</accession>
<dbReference type="Pfam" id="PF00067">
    <property type="entry name" value="p450"/>
    <property type="match status" value="1"/>
</dbReference>
<dbReference type="Gene3D" id="1.10.630.10">
    <property type="entry name" value="Cytochrome P450"/>
    <property type="match status" value="1"/>
</dbReference>
<sequence length="399" mass="44440">MTPHTTTPALSRPFDESSFHDPYPTYARLRSEGPVHHIALPDGSPVWLVTREEDVRAGLTDARLSVNKAHSRNGYQGFSLPPALDANLLNIDPADHLRLRRLVSKGFTPRHTERLRARVVTAAHRLADELAELAHADLVKAFANPLPLVVIGDLLAVPEADRSTFSGWVGAMFAPDYPGHTADAIAHIHRYLVDLIATRRAHPSDDMLSSLIAARDDEDRLSENELVSLAFLILMTGSESAQHVISGGMLTLLRHPEQRDELRARPELMPQAVEELLRYAHPNQMAIRRFPTEPVDIAGTRIPPGDTVLLCLASAHRDPARYPDPDRFDIHREGTAQLALGHGIHYCLGAPLVRLEISTALTTLLHRFPRLRLAVPEDQLEWRASFRSHALRRLPVATR</sequence>
<comment type="caution">
    <text evidence="2">The sequence shown here is derived from an EMBL/GenBank/DDBJ whole genome shotgun (WGS) entry which is preliminary data.</text>
</comment>
<dbReference type="SUPFAM" id="SSF48264">
    <property type="entry name" value="Cytochrome P450"/>
    <property type="match status" value="1"/>
</dbReference>
<dbReference type="RefSeq" id="WP_189302458.1">
    <property type="nucleotide sequence ID" value="NZ_BMRP01000015.1"/>
</dbReference>
<evidence type="ECO:0000256" key="1">
    <source>
        <dbReference type="ARBA" id="ARBA00010617"/>
    </source>
</evidence>
<proteinExistence type="inferred from homology"/>
<dbReference type="EMBL" id="BMRP01000015">
    <property type="protein sequence ID" value="GGU72988.1"/>
    <property type="molecule type" value="Genomic_DNA"/>
</dbReference>
<dbReference type="PRINTS" id="PR00359">
    <property type="entry name" value="BP450"/>
</dbReference>
<keyword evidence="3" id="KW-1185">Reference proteome</keyword>
<dbReference type="InterPro" id="IPR036396">
    <property type="entry name" value="Cyt_P450_sf"/>
</dbReference>
<gene>
    <name evidence="2" type="ORF">GCM10010211_43550</name>
</gene>